<organism evidence="1 2">
    <name type="scientific">Candidatus Nomurabacteria bacterium RIFCSPLOWO2_01_FULL_40_15</name>
    <dbReference type="NCBI Taxonomy" id="1801772"/>
    <lineage>
        <taxon>Bacteria</taxon>
        <taxon>Candidatus Nomuraibacteriota</taxon>
    </lineage>
</organism>
<evidence type="ECO:0000313" key="2">
    <source>
        <dbReference type="Proteomes" id="UP000176814"/>
    </source>
</evidence>
<protein>
    <submittedName>
        <fullName evidence="1">Uncharacterized protein</fullName>
    </submittedName>
</protein>
<sequence>MRILFKKSTLLFYLVFFAFLFFYTLAYAGDLTSTNFIIRDPIVGTGGGYGTSASFKAVTSGNILGSMGGASSASFKANYGFLYYQDTAKTITFDLDTALTDTESGTPYSVALGTLTTSVVARSGASINSIWTDLDTNASGGAVVTVLSNSLKSTSVPGDTIPSATATMSAGTANYGLCIASVSQTTGTYTKVSPYNGATCVDGAVNTVGLVDGTSRAILNTAGGAIVGGRAQIRVNAAISGVTSAHADYTDALTFIATGTF</sequence>
<name>A0A1F6X911_9BACT</name>
<gene>
    <name evidence="1" type="ORF">A2911_00390</name>
</gene>
<dbReference type="AlphaFoldDB" id="A0A1F6X911"/>
<reference evidence="1 2" key="1">
    <citation type="journal article" date="2016" name="Nat. Commun.">
        <title>Thousands of microbial genomes shed light on interconnected biogeochemical processes in an aquifer system.</title>
        <authorList>
            <person name="Anantharaman K."/>
            <person name="Brown C.T."/>
            <person name="Hug L.A."/>
            <person name="Sharon I."/>
            <person name="Castelle C.J."/>
            <person name="Probst A.J."/>
            <person name="Thomas B.C."/>
            <person name="Singh A."/>
            <person name="Wilkins M.J."/>
            <person name="Karaoz U."/>
            <person name="Brodie E.L."/>
            <person name="Williams K.H."/>
            <person name="Hubbard S.S."/>
            <person name="Banfield J.F."/>
        </authorList>
    </citation>
    <scope>NUCLEOTIDE SEQUENCE [LARGE SCALE GENOMIC DNA]</scope>
</reference>
<dbReference type="EMBL" id="MFUW01000008">
    <property type="protein sequence ID" value="OGI90571.1"/>
    <property type="molecule type" value="Genomic_DNA"/>
</dbReference>
<accession>A0A1F6X911</accession>
<comment type="caution">
    <text evidence="1">The sequence shown here is derived from an EMBL/GenBank/DDBJ whole genome shotgun (WGS) entry which is preliminary data.</text>
</comment>
<evidence type="ECO:0000313" key="1">
    <source>
        <dbReference type="EMBL" id="OGI90571.1"/>
    </source>
</evidence>
<proteinExistence type="predicted"/>
<dbReference type="Proteomes" id="UP000176814">
    <property type="component" value="Unassembled WGS sequence"/>
</dbReference>